<keyword evidence="8" id="KW-0560">Oxidoreductase</keyword>
<evidence type="ECO:0000256" key="7">
    <source>
        <dbReference type="ARBA" id="ARBA00022857"/>
    </source>
</evidence>
<dbReference type="InterPro" id="IPR024072">
    <property type="entry name" value="DHFR-like_dom_sf"/>
</dbReference>
<evidence type="ECO:0000256" key="3">
    <source>
        <dbReference type="ARBA" id="ARBA00009723"/>
    </source>
</evidence>
<dbReference type="Proteomes" id="UP000603453">
    <property type="component" value="Unassembled WGS sequence"/>
</dbReference>
<comment type="catalytic activity">
    <reaction evidence="12">
        <text>2,5-diamino-6-(1-D-ribitylamino)pyrimidin-4(3H)-one 5'-phosphate + NADP(+) = 2,5-diamino-6-(1-D-ribosylamino)pyrimidin-4(3H)-one 5'-phosphate + NADPH + H(+)</text>
        <dbReference type="Rhea" id="RHEA:27278"/>
        <dbReference type="ChEBI" id="CHEBI:15378"/>
        <dbReference type="ChEBI" id="CHEBI:57783"/>
        <dbReference type="ChEBI" id="CHEBI:58349"/>
        <dbReference type="ChEBI" id="CHEBI:58890"/>
        <dbReference type="ChEBI" id="CHEBI:59545"/>
        <dbReference type="EC" id="1.1.1.302"/>
    </reaction>
</comment>
<evidence type="ECO:0000256" key="2">
    <source>
        <dbReference type="ARBA" id="ARBA00005104"/>
    </source>
</evidence>
<evidence type="ECO:0000259" key="13">
    <source>
        <dbReference type="Pfam" id="PF01872"/>
    </source>
</evidence>
<comment type="pathway">
    <text evidence="2">Cofactor biosynthesis; riboflavin biosynthesis.</text>
</comment>
<comment type="similarity">
    <text evidence="3">Belongs to the HTP reductase family.</text>
</comment>
<accession>A0A8H7QK37</accession>
<evidence type="ECO:0000313" key="15">
    <source>
        <dbReference type="Proteomes" id="UP000603453"/>
    </source>
</evidence>
<keyword evidence="6" id="KW-0686">Riboflavin biosynthesis</keyword>
<evidence type="ECO:0000256" key="11">
    <source>
        <dbReference type="ARBA" id="ARBA00047550"/>
    </source>
</evidence>
<dbReference type="GO" id="GO:0008703">
    <property type="term" value="F:5-amino-6-(5-phosphoribosylamino)uracil reductase activity"/>
    <property type="evidence" value="ECO:0007669"/>
    <property type="project" value="InterPro"/>
</dbReference>
<dbReference type="PANTHER" id="PTHR38011">
    <property type="entry name" value="DIHYDROFOLATE REDUCTASE FAMILY PROTEIN (AFU_ORTHOLOGUE AFUA_8G06820)"/>
    <property type="match status" value="1"/>
</dbReference>
<organism evidence="14 15">
    <name type="scientific">Mucor saturninus</name>
    <dbReference type="NCBI Taxonomy" id="64648"/>
    <lineage>
        <taxon>Eukaryota</taxon>
        <taxon>Fungi</taxon>
        <taxon>Fungi incertae sedis</taxon>
        <taxon>Mucoromycota</taxon>
        <taxon>Mucoromycotina</taxon>
        <taxon>Mucoromycetes</taxon>
        <taxon>Mucorales</taxon>
        <taxon>Mucorineae</taxon>
        <taxon>Mucoraceae</taxon>
        <taxon>Mucor</taxon>
    </lineage>
</organism>
<evidence type="ECO:0000256" key="6">
    <source>
        <dbReference type="ARBA" id="ARBA00022619"/>
    </source>
</evidence>
<dbReference type="InterPro" id="IPR050765">
    <property type="entry name" value="Riboflavin_Biosynth_HTPR"/>
</dbReference>
<comment type="caution">
    <text evidence="14">The sequence shown here is derived from an EMBL/GenBank/DDBJ whole genome shotgun (WGS) entry which is preliminary data.</text>
</comment>
<dbReference type="Pfam" id="PF01872">
    <property type="entry name" value="RibD_C"/>
    <property type="match status" value="1"/>
</dbReference>
<evidence type="ECO:0000256" key="10">
    <source>
        <dbReference type="ARBA" id="ARBA00031630"/>
    </source>
</evidence>
<dbReference type="Gene3D" id="3.40.430.10">
    <property type="entry name" value="Dihydrofolate Reductase, subunit A"/>
    <property type="match status" value="1"/>
</dbReference>
<evidence type="ECO:0000256" key="5">
    <source>
        <dbReference type="ARBA" id="ARBA00015035"/>
    </source>
</evidence>
<dbReference type="EMBL" id="JAEPRD010000257">
    <property type="protein sequence ID" value="KAG2192961.1"/>
    <property type="molecule type" value="Genomic_DNA"/>
</dbReference>
<dbReference type="GO" id="GO:0009231">
    <property type="term" value="P:riboflavin biosynthetic process"/>
    <property type="evidence" value="ECO:0007669"/>
    <property type="project" value="UniProtKB-KW"/>
</dbReference>
<evidence type="ECO:0000313" key="14">
    <source>
        <dbReference type="EMBL" id="KAG2192961.1"/>
    </source>
</evidence>
<dbReference type="EC" id="1.1.1.302" evidence="4"/>
<evidence type="ECO:0000256" key="9">
    <source>
        <dbReference type="ARBA" id="ARBA00030073"/>
    </source>
</evidence>
<protein>
    <recommendedName>
        <fullName evidence="5">2,5-diamino-6-ribosylamino-4(3H)-pyrimidinone 5'-phosphate reductase</fullName>
        <ecNumber evidence="4">1.1.1.302</ecNumber>
    </recommendedName>
    <alternativeName>
        <fullName evidence="10">2,5-diamino-6-(5-phospho-D-ribosylamino)pyrimidin-4(3H)-one reductase</fullName>
    </alternativeName>
    <alternativeName>
        <fullName evidence="9">2,5-diamino-6-ribitylamino-4(3H)-pyrimidinone 5'-phosphate synthase</fullName>
    </alternativeName>
</protein>
<sequence>MDQGIYDQVETFLGPLYQDLPQYNHKPFVTLTFAQSLDGKISKPGQQILLSGKESLAMTHRLRTLHDGIMVGVGTALVDDPQLNARYVSSTIPITQPQPIIIDPYLKLSSTCRLIKNYQNNIGKQVLLMVSSKGCTENPEKKKLLEGLGVKIIEISTHDDHLPLTLVLEDLKHRGIESLMIEGGSKIIQSCLSSNLFDRLIITTAPMFIGSEGVPAISKAQDIKRLNKVKYITLGNDNVMSAE</sequence>
<evidence type="ECO:0000256" key="8">
    <source>
        <dbReference type="ARBA" id="ARBA00023002"/>
    </source>
</evidence>
<dbReference type="OrthoDB" id="5432at2759"/>
<dbReference type="PANTHER" id="PTHR38011:SF7">
    <property type="entry name" value="2,5-DIAMINO-6-RIBOSYLAMINO-4(3H)-PYRIMIDINONE 5'-PHOSPHATE REDUCTASE"/>
    <property type="match status" value="1"/>
</dbReference>
<feature type="domain" description="Bacterial bifunctional deaminase-reductase C-terminal" evidence="13">
    <location>
        <begin position="27"/>
        <end position="239"/>
    </location>
</feature>
<comment type="function">
    <text evidence="1">Catalyzes an early step in riboflavin biosynthesis, the NADPH-dependent reduction of the ribose side chain of 2,5-diamino-6-ribosylamino-4(3H)-pyrimidinone 5'-phosphate, yielding 2,5-diamino-6-ribitylamino-4(3H)-pyrimidinone 5'-phosphate.</text>
</comment>
<comment type="catalytic activity">
    <reaction evidence="11">
        <text>2,5-diamino-6-(1-D-ribitylamino)pyrimidin-4(3H)-one 5'-phosphate + NAD(+) = 2,5-diamino-6-(1-D-ribosylamino)pyrimidin-4(3H)-one 5'-phosphate + NADH + H(+)</text>
        <dbReference type="Rhea" id="RHEA:27274"/>
        <dbReference type="ChEBI" id="CHEBI:15378"/>
        <dbReference type="ChEBI" id="CHEBI:57540"/>
        <dbReference type="ChEBI" id="CHEBI:57945"/>
        <dbReference type="ChEBI" id="CHEBI:58890"/>
        <dbReference type="ChEBI" id="CHEBI:59545"/>
        <dbReference type="EC" id="1.1.1.302"/>
    </reaction>
</comment>
<evidence type="ECO:0000256" key="4">
    <source>
        <dbReference type="ARBA" id="ARBA00012851"/>
    </source>
</evidence>
<dbReference type="SUPFAM" id="SSF53597">
    <property type="entry name" value="Dihydrofolate reductase-like"/>
    <property type="match status" value="1"/>
</dbReference>
<dbReference type="InterPro" id="IPR002734">
    <property type="entry name" value="RibDG_C"/>
</dbReference>
<name>A0A8H7QK37_9FUNG</name>
<proteinExistence type="inferred from homology"/>
<evidence type="ECO:0000256" key="1">
    <source>
        <dbReference type="ARBA" id="ARBA00003555"/>
    </source>
</evidence>
<gene>
    <name evidence="14" type="ORF">INT47_005687</name>
</gene>
<keyword evidence="15" id="KW-1185">Reference proteome</keyword>
<keyword evidence="7" id="KW-0521">NADP</keyword>
<reference evidence="14" key="1">
    <citation type="submission" date="2020-12" db="EMBL/GenBank/DDBJ databases">
        <title>Metabolic potential, ecology and presence of endohyphal bacteria is reflected in genomic diversity of Mucoromycotina.</title>
        <authorList>
            <person name="Muszewska A."/>
            <person name="Okrasinska A."/>
            <person name="Steczkiewicz K."/>
            <person name="Drgas O."/>
            <person name="Orlowska M."/>
            <person name="Perlinska-Lenart U."/>
            <person name="Aleksandrzak-Piekarczyk T."/>
            <person name="Szatraj K."/>
            <person name="Zielenkiewicz U."/>
            <person name="Pilsyk S."/>
            <person name="Malc E."/>
            <person name="Mieczkowski P."/>
            <person name="Kruszewska J.S."/>
            <person name="Biernat P."/>
            <person name="Pawlowska J."/>
        </authorList>
    </citation>
    <scope>NUCLEOTIDE SEQUENCE</scope>
    <source>
        <strain evidence="14">WA0000017839</strain>
    </source>
</reference>
<evidence type="ECO:0000256" key="12">
    <source>
        <dbReference type="ARBA" id="ARBA00049020"/>
    </source>
</evidence>
<dbReference type="AlphaFoldDB" id="A0A8H7QK37"/>